<dbReference type="GO" id="GO:0032259">
    <property type="term" value="P:methylation"/>
    <property type="evidence" value="ECO:0007669"/>
    <property type="project" value="UniProtKB-KW"/>
</dbReference>
<dbReference type="SUPFAM" id="SSF53335">
    <property type="entry name" value="S-adenosyl-L-methionine-dependent methyltransferases"/>
    <property type="match status" value="1"/>
</dbReference>
<accession>A0A3D9S198</accession>
<dbReference type="Pfam" id="PF13489">
    <property type="entry name" value="Methyltransf_23"/>
    <property type="match status" value="1"/>
</dbReference>
<sequence>MNSKKELFLTCKDYTVSNKKFDLLYNSEFEMLETHPAPKGNELASYYESEDYISHTDSKKSLVDKVYQIVKKVALKNKLKLINSFKTEEKNLLDVGCGTGDFLLTCKNNGWNVVGVEPNKNARNLTETKLFGNTSTHIFSDLDVLNSKQFDVITLWHVLEHVPDLEVYISKLKLLLKPNGVLVIAVPNFKSYDASYYKQYWAAFDVPRHLWHFSKNSIQKLFSREEMNVEKILPMKFDSFYVSLLSEKYKNSKSNFLKAFYVGLTSNMKAMSSNEYSSLIYIIKNS</sequence>
<comment type="caution">
    <text evidence="2">The sequence shown here is derived from an EMBL/GenBank/DDBJ whole genome shotgun (WGS) entry which is preliminary data.</text>
</comment>
<keyword evidence="1 2" id="KW-0808">Transferase</keyword>
<evidence type="ECO:0000256" key="1">
    <source>
        <dbReference type="ARBA" id="ARBA00022679"/>
    </source>
</evidence>
<dbReference type="Proteomes" id="UP000256429">
    <property type="component" value="Unassembled WGS sequence"/>
</dbReference>
<dbReference type="RefSeq" id="WP_115878467.1">
    <property type="nucleotide sequence ID" value="NZ_QTTQ01000009.1"/>
</dbReference>
<reference evidence="2 3" key="1">
    <citation type="submission" date="2018-08" db="EMBL/GenBank/DDBJ databases">
        <title>Genomic Encyclopedia of Type Strains, Phase III (KMG-III): the genomes of soil and plant-associated and newly described type strains.</title>
        <authorList>
            <person name="Whitman W."/>
        </authorList>
    </citation>
    <scope>NUCLEOTIDE SEQUENCE [LARGE SCALE GENOMIC DNA]</scope>
    <source>
        <strain evidence="2 3">325-5</strain>
    </source>
</reference>
<evidence type="ECO:0000313" key="3">
    <source>
        <dbReference type="Proteomes" id="UP000256429"/>
    </source>
</evidence>
<gene>
    <name evidence="2" type="ORF">BX611_0908</name>
</gene>
<dbReference type="AlphaFoldDB" id="A0A3D9S198"/>
<evidence type="ECO:0000313" key="2">
    <source>
        <dbReference type="EMBL" id="REE83614.1"/>
    </source>
</evidence>
<dbReference type="CDD" id="cd02440">
    <property type="entry name" value="AdoMet_MTases"/>
    <property type="match status" value="1"/>
</dbReference>
<dbReference type="PANTHER" id="PTHR43861">
    <property type="entry name" value="TRANS-ACONITATE 2-METHYLTRANSFERASE-RELATED"/>
    <property type="match status" value="1"/>
</dbReference>
<name>A0A3D9S198_9FLAO</name>
<dbReference type="PANTHER" id="PTHR43861:SF3">
    <property type="entry name" value="PUTATIVE (AFU_ORTHOLOGUE AFUA_2G14390)-RELATED"/>
    <property type="match status" value="1"/>
</dbReference>
<keyword evidence="2" id="KW-0489">Methyltransferase</keyword>
<dbReference type="EMBL" id="QTTQ01000009">
    <property type="protein sequence ID" value="REE83614.1"/>
    <property type="molecule type" value="Genomic_DNA"/>
</dbReference>
<keyword evidence="3" id="KW-1185">Reference proteome</keyword>
<protein>
    <submittedName>
        <fullName evidence="2">Methyltransferase family protein</fullName>
    </submittedName>
</protein>
<dbReference type="InterPro" id="IPR029063">
    <property type="entry name" value="SAM-dependent_MTases_sf"/>
</dbReference>
<dbReference type="Gene3D" id="3.40.50.150">
    <property type="entry name" value="Vaccinia Virus protein VP39"/>
    <property type="match status" value="1"/>
</dbReference>
<dbReference type="GO" id="GO:0008168">
    <property type="term" value="F:methyltransferase activity"/>
    <property type="evidence" value="ECO:0007669"/>
    <property type="project" value="UniProtKB-KW"/>
</dbReference>
<organism evidence="2 3">
    <name type="scientific">Lutibacter oceani</name>
    <dbReference type="NCBI Taxonomy" id="1853311"/>
    <lineage>
        <taxon>Bacteria</taxon>
        <taxon>Pseudomonadati</taxon>
        <taxon>Bacteroidota</taxon>
        <taxon>Flavobacteriia</taxon>
        <taxon>Flavobacteriales</taxon>
        <taxon>Flavobacteriaceae</taxon>
        <taxon>Lutibacter</taxon>
    </lineage>
</organism>
<proteinExistence type="predicted"/>
<dbReference type="OrthoDB" id="2370471at2"/>